<organism evidence="2 3">
    <name type="scientific">Trichoderma gamsii</name>
    <dbReference type="NCBI Taxonomy" id="398673"/>
    <lineage>
        <taxon>Eukaryota</taxon>
        <taxon>Fungi</taxon>
        <taxon>Dikarya</taxon>
        <taxon>Ascomycota</taxon>
        <taxon>Pezizomycotina</taxon>
        <taxon>Sordariomycetes</taxon>
        <taxon>Hypocreomycetidae</taxon>
        <taxon>Hypocreales</taxon>
        <taxon>Hypocreaceae</taxon>
        <taxon>Trichoderma</taxon>
    </lineage>
</organism>
<dbReference type="AlphaFoldDB" id="A0A2K0SWC1"/>
<sequence>MVYQSNQVNQTSGNAGGVDRSPYTSSNNAQPSPTALSYPSYQQTPENGSRLRAASASLPLNTTDQYRPLHSPQPNGHRPTGPSSQYGASATYQTSYGAAPSTAPLTPSLAGPLSRASGGQPNARNYQDPTGTTEFSQTVPSGVNGQDTRTEARSMYTSGAADYADHQHRGYAAHRGEASPLDRPRPPSHHNTR</sequence>
<feature type="region of interest" description="Disordered" evidence="1">
    <location>
        <begin position="1"/>
        <end position="193"/>
    </location>
</feature>
<protein>
    <submittedName>
        <fullName evidence="2">Uncharacterized protein</fullName>
    </submittedName>
</protein>
<dbReference type="EMBL" id="MTYH01000142">
    <property type="protein sequence ID" value="PNP37575.1"/>
    <property type="molecule type" value="Genomic_DNA"/>
</dbReference>
<feature type="compositionally biased region" description="Polar residues" evidence="1">
    <location>
        <begin position="22"/>
        <end position="47"/>
    </location>
</feature>
<dbReference type="Proteomes" id="UP000236546">
    <property type="component" value="Unassembled WGS sequence"/>
</dbReference>
<evidence type="ECO:0000313" key="3">
    <source>
        <dbReference type="Proteomes" id="UP000236546"/>
    </source>
</evidence>
<proteinExistence type="predicted"/>
<gene>
    <name evidence="2" type="ORF">TGAMA5MH_10516</name>
</gene>
<dbReference type="OrthoDB" id="6159439at2759"/>
<evidence type="ECO:0000313" key="2">
    <source>
        <dbReference type="EMBL" id="PNP37575.1"/>
    </source>
</evidence>
<comment type="caution">
    <text evidence="2">The sequence shown here is derived from an EMBL/GenBank/DDBJ whole genome shotgun (WGS) entry which is preliminary data.</text>
</comment>
<accession>A0A2K0SWC1</accession>
<evidence type="ECO:0000256" key="1">
    <source>
        <dbReference type="SAM" id="MobiDB-lite"/>
    </source>
</evidence>
<reference evidence="2 3" key="1">
    <citation type="submission" date="2017-02" db="EMBL/GenBank/DDBJ databases">
        <title>Genomes of Trichoderma spp. with biocontrol activity.</title>
        <authorList>
            <person name="Gardiner D."/>
            <person name="Kazan K."/>
            <person name="Vos C."/>
            <person name="Harvey P."/>
        </authorList>
    </citation>
    <scope>NUCLEOTIDE SEQUENCE [LARGE SCALE GENOMIC DNA]</scope>
    <source>
        <strain evidence="2 3">A5MH</strain>
    </source>
</reference>
<feature type="compositionally biased region" description="Polar residues" evidence="1">
    <location>
        <begin position="81"/>
        <end position="96"/>
    </location>
</feature>
<feature type="compositionally biased region" description="Polar residues" evidence="1">
    <location>
        <begin position="1"/>
        <end position="13"/>
    </location>
</feature>
<feature type="compositionally biased region" description="Basic and acidic residues" evidence="1">
    <location>
        <begin position="163"/>
        <end position="185"/>
    </location>
</feature>
<name>A0A2K0SWC1_9HYPO</name>
<feature type="compositionally biased region" description="Polar residues" evidence="1">
    <location>
        <begin position="117"/>
        <end position="147"/>
    </location>
</feature>